<gene>
    <name evidence="1" type="ORF">GGQ54_001963</name>
</gene>
<evidence type="ECO:0000313" key="2">
    <source>
        <dbReference type="Proteomes" id="UP000527616"/>
    </source>
</evidence>
<comment type="caution">
    <text evidence="1">The sequence shown here is derived from an EMBL/GenBank/DDBJ whole genome shotgun (WGS) entry which is preliminary data.</text>
</comment>
<name>A0A7Z0ILA5_9ACTN</name>
<keyword evidence="2" id="KW-1185">Reference proteome</keyword>
<dbReference type="Proteomes" id="UP000527616">
    <property type="component" value="Unassembled WGS sequence"/>
</dbReference>
<dbReference type="EMBL" id="JACBZS010000001">
    <property type="protein sequence ID" value="NYI71403.1"/>
    <property type="molecule type" value="Genomic_DNA"/>
</dbReference>
<accession>A0A7Z0ILA5</accession>
<organism evidence="1 2">
    <name type="scientific">Naumannella cuiyingiana</name>
    <dbReference type="NCBI Taxonomy" id="1347891"/>
    <lineage>
        <taxon>Bacteria</taxon>
        <taxon>Bacillati</taxon>
        <taxon>Actinomycetota</taxon>
        <taxon>Actinomycetes</taxon>
        <taxon>Propionibacteriales</taxon>
        <taxon>Propionibacteriaceae</taxon>
        <taxon>Naumannella</taxon>
    </lineage>
</organism>
<sequence length="151" mass="16254">MTDSQIQAKVAAILSDRELVLNVGTESSVTEGMKFKILNRNGVNIKDPDTGKSLGSVELVKTVVKVVKIEGPHLCIARTFRRTRGTPGALGDLAGLQGLTRSLYGQPSREETFEIKKGSTLNKEISAEESYVKIGDPAIEVTGDAYDDFVG</sequence>
<dbReference type="RefSeq" id="WP_179445231.1">
    <property type="nucleotide sequence ID" value="NZ_JACBZS010000001.1"/>
</dbReference>
<dbReference type="AlphaFoldDB" id="A0A7Z0ILA5"/>
<reference evidence="1 2" key="1">
    <citation type="submission" date="2020-07" db="EMBL/GenBank/DDBJ databases">
        <title>Sequencing the genomes of 1000 actinobacteria strains.</title>
        <authorList>
            <person name="Klenk H.-P."/>
        </authorList>
    </citation>
    <scope>NUCLEOTIDE SEQUENCE [LARGE SCALE GENOMIC DNA]</scope>
    <source>
        <strain evidence="1 2">DSM 103164</strain>
    </source>
</reference>
<proteinExistence type="predicted"/>
<protein>
    <submittedName>
        <fullName evidence="1">Uncharacterized protein</fullName>
    </submittedName>
</protein>
<evidence type="ECO:0000313" key="1">
    <source>
        <dbReference type="EMBL" id="NYI71403.1"/>
    </source>
</evidence>